<protein>
    <submittedName>
        <fullName evidence="1">Uncharacterized protein</fullName>
    </submittedName>
</protein>
<comment type="caution">
    <text evidence="1">The sequence shown here is derived from an EMBL/GenBank/DDBJ whole genome shotgun (WGS) entry which is preliminary data.</text>
</comment>
<proteinExistence type="predicted"/>
<keyword evidence="2" id="KW-1185">Reference proteome</keyword>
<name>A0ABU5ZNK4_9BACL</name>
<reference evidence="1" key="1">
    <citation type="submission" date="2023-12" db="EMBL/GenBank/DDBJ databases">
        <title>Fervidustalea candida gen. nov., sp. nov., a novel member of the family Paenibacillaceae isolated from a geothermal area.</title>
        <authorList>
            <person name="Li W.-J."/>
            <person name="Jiao J.-Y."/>
            <person name="Chen Y."/>
        </authorList>
    </citation>
    <scope>NUCLEOTIDE SEQUENCE</scope>
    <source>
        <strain evidence="1">SYSU GA230002</strain>
    </source>
</reference>
<feature type="non-terminal residue" evidence="1">
    <location>
        <position position="68"/>
    </location>
</feature>
<dbReference type="EMBL" id="JAYJLD010000108">
    <property type="protein sequence ID" value="MEB3104110.1"/>
    <property type="molecule type" value="Genomic_DNA"/>
</dbReference>
<accession>A0ABU5ZNK4</accession>
<organism evidence="1 2">
    <name type="scientific">Ferviditalea candida</name>
    <dbReference type="NCBI Taxonomy" id="3108399"/>
    <lineage>
        <taxon>Bacteria</taxon>
        <taxon>Bacillati</taxon>
        <taxon>Bacillota</taxon>
        <taxon>Bacilli</taxon>
        <taxon>Bacillales</taxon>
        <taxon>Paenibacillaceae</taxon>
        <taxon>Ferviditalea</taxon>
    </lineage>
</organism>
<sequence>MVRPEHRLGRGAVRERHPGDVAVVVVLEPVLVALGVLEAQSPAAGVPHVFHALAVDGLRAQIAVVVIF</sequence>
<evidence type="ECO:0000313" key="1">
    <source>
        <dbReference type="EMBL" id="MEB3104110.1"/>
    </source>
</evidence>
<evidence type="ECO:0000313" key="2">
    <source>
        <dbReference type="Proteomes" id="UP001310386"/>
    </source>
</evidence>
<gene>
    <name evidence="1" type="ORF">VF724_21110</name>
</gene>
<dbReference type="Proteomes" id="UP001310386">
    <property type="component" value="Unassembled WGS sequence"/>
</dbReference>